<dbReference type="InterPro" id="IPR013320">
    <property type="entry name" value="ConA-like_dom_sf"/>
</dbReference>
<dbReference type="AlphaFoldDB" id="A0A9D9J3S9"/>
<dbReference type="Gene3D" id="2.60.120.200">
    <property type="match status" value="1"/>
</dbReference>
<organism evidence="2 3">
    <name type="scientific">Candidatus Cryptobacteroides excrementavium</name>
    <dbReference type="NCBI Taxonomy" id="2840759"/>
    <lineage>
        <taxon>Bacteria</taxon>
        <taxon>Pseudomonadati</taxon>
        <taxon>Bacteroidota</taxon>
        <taxon>Bacteroidia</taxon>
        <taxon>Bacteroidales</taxon>
        <taxon>Candidatus Cryptobacteroides</taxon>
    </lineage>
</organism>
<dbReference type="EMBL" id="JADILX010000099">
    <property type="protein sequence ID" value="MBO8486133.1"/>
    <property type="molecule type" value="Genomic_DNA"/>
</dbReference>
<gene>
    <name evidence="2" type="ORF">IAB78_06885</name>
</gene>
<dbReference type="InterPro" id="IPR013728">
    <property type="entry name" value="BT_3987-like_N"/>
</dbReference>
<proteinExistence type="predicted"/>
<protein>
    <submittedName>
        <fullName evidence="2">DUF1735 domain-containing protein</fullName>
    </submittedName>
</protein>
<dbReference type="GO" id="GO:0004553">
    <property type="term" value="F:hydrolase activity, hydrolyzing O-glycosyl compounds"/>
    <property type="evidence" value="ECO:0007669"/>
    <property type="project" value="UniProtKB-ARBA"/>
</dbReference>
<sequence length="359" mass="40055">MGGDNAEYKVIRNSVYLSDADGITKSRTLTVEGELDIPITVRLAQKVDSDVTVSLVFSQEDLDIYNSANSTEYQCMEDLPSDVTVTIPAGSITANYTLHVGDYAASGVTYAIPVRLDNVNNGDVMVSSGQGKFVYVLSKPLIVSVPVMKGVGSEGTGVIAGGEWGFEVNAWTFEAWIRMSGYNTNNQSFFRSGTTNPGNIFMRFGDSNRPFNYLQVKLYGGEVKTEANLEAGKWYHWAMVYDGTTFTIYRNGEKDVEFQPTRPAKMVMEYARMMDTGSMFRDECSISQARFWKVARTQTEIQANMYYEVNPDNSGLIAYWPMDDKNGNIFRDISGNGRDMTAAYGVIQRWEDGIRFDGK</sequence>
<dbReference type="Gene3D" id="2.60.40.1740">
    <property type="entry name" value="hypothetical protein (bacova_03559)"/>
    <property type="match status" value="1"/>
</dbReference>
<dbReference type="Pfam" id="PF08522">
    <property type="entry name" value="BT_3987-like_N"/>
    <property type="match status" value="1"/>
</dbReference>
<evidence type="ECO:0000313" key="2">
    <source>
        <dbReference type="EMBL" id="MBO8486133.1"/>
    </source>
</evidence>
<reference evidence="2" key="2">
    <citation type="journal article" date="2021" name="PeerJ">
        <title>Extensive microbial diversity within the chicken gut microbiome revealed by metagenomics and culture.</title>
        <authorList>
            <person name="Gilroy R."/>
            <person name="Ravi A."/>
            <person name="Getino M."/>
            <person name="Pursley I."/>
            <person name="Horton D.L."/>
            <person name="Alikhan N.F."/>
            <person name="Baker D."/>
            <person name="Gharbi K."/>
            <person name="Hall N."/>
            <person name="Watson M."/>
            <person name="Adriaenssens E.M."/>
            <person name="Foster-Nyarko E."/>
            <person name="Jarju S."/>
            <person name="Secka A."/>
            <person name="Antonio M."/>
            <person name="Oren A."/>
            <person name="Chaudhuri R.R."/>
            <person name="La Ragione R."/>
            <person name="Hildebrand F."/>
            <person name="Pallen M.J."/>
        </authorList>
    </citation>
    <scope>NUCLEOTIDE SEQUENCE</scope>
    <source>
        <strain evidence="2">B2-16538</strain>
    </source>
</reference>
<evidence type="ECO:0000313" key="3">
    <source>
        <dbReference type="Proteomes" id="UP000823750"/>
    </source>
</evidence>
<name>A0A9D9J3S9_9BACT</name>
<dbReference type="Proteomes" id="UP000823750">
    <property type="component" value="Unassembled WGS sequence"/>
</dbReference>
<comment type="caution">
    <text evidence="2">The sequence shown here is derived from an EMBL/GenBank/DDBJ whole genome shotgun (WGS) entry which is preliminary data.</text>
</comment>
<dbReference type="SUPFAM" id="SSF49899">
    <property type="entry name" value="Concanavalin A-like lectins/glucanases"/>
    <property type="match status" value="1"/>
</dbReference>
<evidence type="ECO:0000259" key="1">
    <source>
        <dbReference type="Pfam" id="PF08522"/>
    </source>
</evidence>
<feature type="domain" description="BT-3987-like N-terminal" evidence="1">
    <location>
        <begin position="12"/>
        <end position="121"/>
    </location>
</feature>
<accession>A0A9D9J3S9</accession>
<reference evidence="2" key="1">
    <citation type="submission" date="2020-10" db="EMBL/GenBank/DDBJ databases">
        <authorList>
            <person name="Gilroy R."/>
        </authorList>
    </citation>
    <scope>NUCLEOTIDE SEQUENCE</scope>
    <source>
        <strain evidence="2">B2-16538</strain>
    </source>
</reference>
<dbReference type="GO" id="GO:0005975">
    <property type="term" value="P:carbohydrate metabolic process"/>
    <property type="evidence" value="ECO:0007669"/>
    <property type="project" value="UniProtKB-ARBA"/>
</dbReference>
<dbReference type="Pfam" id="PF13385">
    <property type="entry name" value="Laminin_G_3"/>
    <property type="match status" value="1"/>
</dbReference>